<accession>A0A8T2UT82</accession>
<organism evidence="1 2">
    <name type="scientific">Ceratopteris richardii</name>
    <name type="common">Triangle waterfern</name>
    <dbReference type="NCBI Taxonomy" id="49495"/>
    <lineage>
        <taxon>Eukaryota</taxon>
        <taxon>Viridiplantae</taxon>
        <taxon>Streptophyta</taxon>
        <taxon>Embryophyta</taxon>
        <taxon>Tracheophyta</taxon>
        <taxon>Polypodiopsida</taxon>
        <taxon>Polypodiidae</taxon>
        <taxon>Polypodiales</taxon>
        <taxon>Pteridineae</taxon>
        <taxon>Pteridaceae</taxon>
        <taxon>Parkerioideae</taxon>
        <taxon>Ceratopteris</taxon>
    </lineage>
</organism>
<sequence length="138" mass="15558">MGVATLAKAMLPTFNNPQEYGKPLLTLFKSFPSIPTCKITKERLAILLGSEDVPNCKKPRGYAELTVKETLNACTTMFSVTNCAPLMSKRLILLFKAFLFLKDNLHFTHIKPLYCFIHAKPFPCHKVLQQSLAERKKG</sequence>
<proteinExistence type="predicted"/>
<reference evidence="1" key="1">
    <citation type="submission" date="2021-08" db="EMBL/GenBank/DDBJ databases">
        <title>WGS assembly of Ceratopteris richardii.</title>
        <authorList>
            <person name="Marchant D.B."/>
            <person name="Chen G."/>
            <person name="Jenkins J."/>
            <person name="Shu S."/>
            <person name="Leebens-Mack J."/>
            <person name="Grimwood J."/>
            <person name="Schmutz J."/>
            <person name="Soltis P."/>
            <person name="Soltis D."/>
            <person name="Chen Z.-H."/>
        </authorList>
    </citation>
    <scope>NUCLEOTIDE SEQUENCE</scope>
    <source>
        <strain evidence="1">Whitten #5841</strain>
        <tissue evidence="1">Leaf</tissue>
    </source>
</reference>
<dbReference type="EMBL" id="CM035410">
    <property type="protein sequence ID" value="KAH7436614.1"/>
    <property type="molecule type" value="Genomic_DNA"/>
</dbReference>
<dbReference type="AlphaFoldDB" id="A0A8T2UT82"/>
<name>A0A8T2UT82_CERRI</name>
<evidence type="ECO:0000313" key="1">
    <source>
        <dbReference type="EMBL" id="KAH7436614.1"/>
    </source>
</evidence>
<comment type="caution">
    <text evidence="1">The sequence shown here is derived from an EMBL/GenBank/DDBJ whole genome shotgun (WGS) entry which is preliminary data.</text>
</comment>
<protein>
    <submittedName>
        <fullName evidence="1">Uncharacterized protein</fullName>
    </submittedName>
</protein>
<dbReference type="Proteomes" id="UP000825935">
    <property type="component" value="Chromosome 5"/>
</dbReference>
<gene>
    <name evidence="1" type="ORF">KP509_05G028000</name>
</gene>
<keyword evidence="2" id="KW-1185">Reference proteome</keyword>
<evidence type="ECO:0000313" key="2">
    <source>
        <dbReference type="Proteomes" id="UP000825935"/>
    </source>
</evidence>